<dbReference type="GO" id="GO:0042158">
    <property type="term" value="P:lipoprotein biosynthetic process"/>
    <property type="evidence" value="ECO:0007669"/>
    <property type="project" value="UniProtKB-UniRule"/>
</dbReference>
<comment type="catalytic activity">
    <reaction evidence="9">
        <text>N-terminal S-1,2-diacyl-sn-glyceryl-L-cysteinyl-[lipoprotein] + a glycerophospholipid = N-acyl-S-1,2-diacyl-sn-glyceryl-L-cysteinyl-[lipoprotein] + a 2-acyl-sn-glycero-3-phospholipid + H(+)</text>
        <dbReference type="Rhea" id="RHEA:48228"/>
        <dbReference type="Rhea" id="RHEA-COMP:14681"/>
        <dbReference type="Rhea" id="RHEA-COMP:14684"/>
        <dbReference type="ChEBI" id="CHEBI:15378"/>
        <dbReference type="ChEBI" id="CHEBI:136912"/>
        <dbReference type="ChEBI" id="CHEBI:140656"/>
        <dbReference type="ChEBI" id="CHEBI:140657"/>
        <dbReference type="ChEBI" id="CHEBI:140660"/>
        <dbReference type="EC" id="2.3.1.269"/>
    </reaction>
</comment>
<dbReference type="CDD" id="cd07571">
    <property type="entry name" value="ALP_N-acyl_transferase"/>
    <property type="match status" value="1"/>
</dbReference>
<keyword evidence="4 9" id="KW-0808">Transferase</keyword>
<dbReference type="PROSITE" id="PS50263">
    <property type="entry name" value="CN_HYDROLASE"/>
    <property type="match status" value="1"/>
</dbReference>
<dbReference type="RefSeq" id="WP_146536480.1">
    <property type="nucleotide sequence ID" value="NZ_SJPX01000005.1"/>
</dbReference>
<evidence type="ECO:0000313" key="12">
    <source>
        <dbReference type="EMBL" id="TWU48060.1"/>
    </source>
</evidence>
<dbReference type="EMBL" id="SJPX01000005">
    <property type="protein sequence ID" value="TWU48060.1"/>
    <property type="molecule type" value="Genomic_DNA"/>
</dbReference>
<evidence type="ECO:0000256" key="2">
    <source>
        <dbReference type="ARBA" id="ARBA00010065"/>
    </source>
</evidence>
<feature type="transmembrane region" description="Helical" evidence="9">
    <location>
        <begin position="194"/>
        <end position="215"/>
    </location>
</feature>
<dbReference type="InterPro" id="IPR004563">
    <property type="entry name" value="Apolipo_AcylTrfase"/>
</dbReference>
<sequence length="555" mass="60793">MIMQFLSDRPSEMQSCDHSLRDENRDESQFANPTHLAKHWRATAASAVAIAGTGILIGLPWLFQSCFLLGMIGYTCLIMRAAEQSPLRAASESFACGLIALAIAFHWASNSIFGTTHLSYTMSILVFIGLIVWEAIAFGLLGLASCMLRSKGPRWLWLLVPIWVTIETHWPRIFSWATAHAYLGFPPILQIAEIAGTAGVTAIALMGSVALARYWRFRSSAQAMGEAALAFTMILICCGWGVYAFASWQERIGAASTLRIAAIQVDPTYVESLGKMQQLSDHVSGAADLVLWPESTLGNYSVSLDHFGDEDFTVANSEMPNPALLPYPDLHCDLLAGGKTYEVGQRDQGVYKNTAFLIDRQQSIIGRYVKRSLMPIGEYVPGETWFPVLRDWAAVSDKIVCGTSNMPLELSHGQRVGMLVCYEDMVADNAASSVREGAEVLVALANGSAFKDPDTLRQHLKLAQLRSIENRRAMIRCAATGVTCLIQPDGTITDELPIGEDGVLCKSVPLFDDTTFYTRNGNWVAESATWITLALVPFLLFRGLAPPDSPWSVGH</sequence>
<dbReference type="InterPro" id="IPR045378">
    <property type="entry name" value="LNT_N"/>
</dbReference>
<comment type="caution">
    <text evidence="12">The sequence shown here is derived from an EMBL/GenBank/DDBJ whole genome shotgun (WGS) entry which is preliminary data.</text>
</comment>
<comment type="pathway">
    <text evidence="9">Protein modification; lipoprotein biosynthesis (N-acyl transfer).</text>
</comment>
<keyword evidence="5 9" id="KW-0812">Transmembrane</keyword>
<feature type="transmembrane region" description="Helical" evidence="9">
    <location>
        <begin position="120"/>
        <end position="143"/>
    </location>
</feature>
<feature type="domain" description="CN hydrolase" evidence="11">
    <location>
        <begin position="258"/>
        <end position="510"/>
    </location>
</feature>
<dbReference type="AlphaFoldDB" id="A0A5C6EHN9"/>
<evidence type="ECO:0000313" key="13">
    <source>
        <dbReference type="Proteomes" id="UP000317977"/>
    </source>
</evidence>
<organism evidence="12 13">
    <name type="scientific">Rubripirellula reticaptiva</name>
    <dbReference type="NCBI Taxonomy" id="2528013"/>
    <lineage>
        <taxon>Bacteria</taxon>
        <taxon>Pseudomonadati</taxon>
        <taxon>Planctomycetota</taxon>
        <taxon>Planctomycetia</taxon>
        <taxon>Pirellulales</taxon>
        <taxon>Pirellulaceae</taxon>
        <taxon>Rubripirellula</taxon>
    </lineage>
</organism>
<dbReference type="Proteomes" id="UP000317977">
    <property type="component" value="Unassembled WGS sequence"/>
</dbReference>
<keyword evidence="6 9" id="KW-1133">Transmembrane helix</keyword>
<accession>A0A5C6EHN9</accession>
<evidence type="ECO:0000256" key="5">
    <source>
        <dbReference type="ARBA" id="ARBA00022692"/>
    </source>
</evidence>
<dbReference type="SUPFAM" id="SSF56317">
    <property type="entry name" value="Carbon-nitrogen hydrolase"/>
    <property type="match status" value="1"/>
</dbReference>
<evidence type="ECO:0000256" key="6">
    <source>
        <dbReference type="ARBA" id="ARBA00022989"/>
    </source>
</evidence>
<feature type="region of interest" description="Disordered" evidence="10">
    <location>
        <begin position="1"/>
        <end position="24"/>
    </location>
</feature>
<keyword evidence="7 9" id="KW-0472">Membrane</keyword>
<feature type="transmembrane region" description="Helical" evidence="9">
    <location>
        <begin position="89"/>
        <end position="108"/>
    </location>
</feature>
<evidence type="ECO:0000256" key="8">
    <source>
        <dbReference type="ARBA" id="ARBA00023315"/>
    </source>
</evidence>
<proteinExistence type="inferred from homology"/>
<dbReference type="Pfam" id="PF20154">
    <property type="entry name" value="LNT_N"/>
    <property type="match status" value="1"/>
</dbReference>
<feature type="transmembrane region" description="Helical" evidence="9">
    <location>
        <begin position="227"/>
        <end position="248"/>
    </location>
</feature>
<evidence type="ECO:0000256" key="1">
    <source>
        <dbReference type="ARBA" id="ARBA00004651"/>
    </source>
</evidence>
<keyword evidence="13" id="KW-1185">Reference proteome</keyword>
<dbReference type="Gene3D" id="3.60.110.10">
    <property type="entry name" value="Carbon-nitrogen hydrolase"/>
    <property type="match status" value="1"/>
</dbReference>
<keyword evidence="3 9" id="KW-1003">Cell membrane</keyword>
<dbReference type="Pfam" id="PF00795">
    <property type="entry name" value="CN_hydrolase"/>
    <property type="match status" value="1"/>
</dbReference>
<evidence type="ECO:0000259" key="11">
    <source>
        <dbReference type="PROSITE" id="PS50263"/>
    </source>
</evidence>
<comment type="similarity">
    <text evidence="2 9">Belongs to the CN hydrolase family. Apolipoprotein N-acyltransferase subfamily.</text>
</comment>
<dbReference type="OrthoDB" id="9811121at2"/>
<protein>
    <recommendedName>
        <fullName evidence="9">Apolipoprotein N-acyltransferase</fullName>
        <shortName evidence="9">ALP N-acyltransferase</shortName>
        <ecNumber evidence="9">2.3.1.269</ecNumber>
    </recommendedName>
</protein>
<dbReference type="InterPro" id="IPR036526">
    <property type="entry name" value="C-N_Hydrolase_sf"/>
</dbReference>
<dbReference type="PANTHER" id="PTHR38686">
    <property type="entry name" value="APOLIPOPROTEIN N-ACYLTRANSFERASE"/>
    <property type="match status" value="1"/>
</dbReference>
<dbReference type="NCBIfam" id="TIGR00546">
    <property type="entry name" value="lnt"/>
    <property type="match status" value="1"/>
</dbReference>
<evidence type="ECO:0000256" key="9">
    <source>
        <dbReference type="HAMAP-Rule" id="MF_01148"/>
    </source>
</evidence>
<keyword evidence="12" id="KW-0449">Lipoprotein</keyword>
<name>A0A5C6EHN9_9BACT</name>
<feature type="transmembrane region" description="Helical" evidence="9">
    <location>
        <begin position="155"/>
        <end position="174"/>
    </location>
</feature>
<reference evidence="12 13" key="1">
    <citation type="submission" date="2019-02" db="EMBL/GenBank/DDBJ databases">
        <title>Deep-cultivation of Planctomycetes and their phenomic and genomic characterization uncovers novel biology.</title>
        <authorList>
            <person name="Wiegand S."/>
            <person name="Jogler M."/>
            <person name="Boedeker C."/>
            <person name="Pinto D."/>
            <person name="Vollmers J."/>
            <person name="Rivas-Marin E."/>
            <person name="Kohn T."/>
            <person name="Peeters S.H."/>
            <person name="Heuer A."/>
            <person name="Rast P."/>
            <person name="Oberbeckmann S."/>
            <person name="Bunk B."/>
            <person name="Jeske O."/>
            <person name="Meyerdierks A."/>
            <person name="Storesund J.E."/>
            <person name="Kallscheuer N."/>
            <person name="Luecker S."/>
            <person name="Lage O.M."/>
            <person name="Pohl T."/>
            <person name="Merkel B.J."/>
            <person name="Hornburger P."/>
            <person name="Mueller R.-W."/>
            <person name="Bruemmer F."/>
            <person name="Labrenz M."/>
            <person name="Spormann A.M."/>
            <person name="Op Den Camp H."/>
            <person name="Overmann J."/>
            <person name="Amann R."/>
            <person name="Jetten M.S.M."/>
            <person name="Mascher T."/>
            <person name="Medema M.H."/>
            <person name="Devos D.P."/>
            <person name="Kaster A.-K."/>
            <person name="Ovreas L."/>
            <person name="Rohde M."/>
            <person name="Galperin M.Y."/>
            <person name="Jogler C."/>
        </authorList>
    </citation>
    <scope>NUCLEOTIDE SEQUENCE [LARGE SCALE GENOMIC DNA]</scope>
    <source>
        <strain evidence="12 13">Poly59</strain>
    </source>
</reference>
<dbReference type="InterPro" id="IPR003010">
    <property type="entry name" value="C-N_Hydrolase"/>
</dbReference>
<evidence type="ECO:0000256" key="10">
    <source>
        <dbReference type="SAM" id="MobiDB-lite"/>
    </source>
</evidence>
<dbReference type="PANTHER" id="PTHR38686:SF1">
    <property type="entry name" value="APOLIPOPROTEIN N-ACYLTRANSFERASE"/>
    <property type="match status" value="1"/>
</dbReference>
<comment type="subcellular location">
    <subcellularLocation>
        <location evidence="1 9">Cell membrane</location>
        <topology evidence="1 9">Multi-pass membrane protein</topology>
    </subcellularLocation>
</comment>
<dbReference type="UniPathway" id="UPA00666"/>
<dbReference type="HAMAP" id="MF_01148">
    <property type="entry name" value="Lnt"/>
    <property type="match status" value="1"/>
</dbReference>
<evidence type="ECO:0000256" key="4">
    <source>
        <dbReference type="ARBA" id="ARBA00022679"/>
    </source>
</evidence>
<dbReference type="GO" id="GO:0016410">
    <property type="term" value="F:N-acyltransferase activity"/>
    <property type="evidence" value="ECO:0007669"/>
    <property type="project" value="UniProtKB-UniRule"/>
</dbReference>
<gene>
    <name evidence="12" type="primary">lnt_1</name>
    <name evidence="9" type="synonym">lnt</name>
    <name evidence="12" type="ORF">Poly59_49050</name>
</gene>
<evidence type="ECO:0000256" key="7">
    <source>
        <dbReference type="ARBA" id="ARBA00023136"/>
    </source>
</evidence>
<keyword evidence="8 9" id="KW-0012">Acyltransferase</keyword>
<feature type="transmembrane region" description="Helical" evidence="9">
    <location>
        <begin position="44"/>
        <end position="77"/>
    </location>
</feature>
<comment type="function">
    <text evidence="9">Catalyzes the phospholipid dependent N-acylation of the N-terminal cysteine of apolipoprotein, the last step in lipoprotein maturation.</text>
</comment>
<dbReference type="EC" id="2.3.1.269" evidence="9"/>
<evidence type="ECO:0000256" key="3">
    <source>
        <dbReference type="ARBA" id="ARBA00022475"/>
    </source>
</evidence>
<dbReference type="GO" id="GO:0005886">
    <property type="term" value="C:plasma membrane"/>
    <property type="evidence" value="ECO:0007669"/>
    <property type="project" value="UniProtKB-SubCell"/>
</dbReference>